<feature type="transmembrane region" description="Helical" evidence="1">
    <location>
        <begin position="25"/>
        <end position="49"/>
    </location>
</feature>
<reference evidence="2" key="1">
    <citation type="submission" date="2020-05" db="EMBL/GenBank/DDBJ databases">
        <title>Mycena genomes resolve the evolution of fungal bioluminescence.</title>
        <authorList>
            <person name="Tsai I.J."/>
        </authorList>
    </citation>
    <scope>NUCLEOTIDE SEQUENCE</scope>
    <source>
        <strain evidence="2">CCC161011</strain>
    </source>
</reference>
<comment type="caution">
    <text evidence="2">The sequence shown here is derived from an EMBL/GenBank/DDBJ whole genome shotgun (WGS) entry which is preliminary data.</text>
</comment>
<evidence type="ECO:0000313" key="3">
    <source>
        <dbReference type="Proteomes" id="UP000620124"/>
    </source>
</evidence>
<proteinExistence type="predicted"/>
<keyword evidence="1" id="KW-1133">Transmembrane helix</keyword>
<dbReference type="AlphaFoldDB" id="A0A8H6YIU7"/>
<sequence length="94" mass="10846">MDHRDWSDHKASSPFLPTFHIPTPFHSVFTLLNVLSFVTMQQTFLWIALSIMTTKCNVLELILGEFKFEGYPPCHGRKFHFNLCASGRLAAQYL</sequence>
<keyword evidence="1" id="KW-0812">Transmembrane</keyword>
<evidence type="ECO:0000256" key="1">
    <source>
        <dbReference type="SAM" id="Phobius"/>
    </source>
</evidence>
<name>A0A8H6YIU7_9AGAR</name>
<protein>
    <submittedName>
        <fullName evidence="2">Uncharacterized protein</fullName>
    </submittedName>
</protein>
<organism evidence="2 3">
    <name type="scientific">Mycena venus</name>
    <dbReference type="NCBI Taxonomy" id="2733690"/>
    <lineage>
        <taxon>Eukaryota</taxon>
        <taxon>Fungi</taxon>
        <taxon>Dikarya</taxon>
        <taxon>Basidiomycota</taxon>
        <taxon>Agaricomycotina</taxon>
        <taxon>Agaricomycetes</taxon>
        <taxon>Agaricomycetidae</taxon>
        <taxon>Agaricales</taxon>
        <taxon>Marasmiineae</taxon>
        <taxon>Mycenaceae</taxon>
        <taxon>Mycena</taxon>
    </lineage>
</organism>
<gene>
    <name evidence="2" type="ORF">MVEN_00790700</name>
</gene>
<evidence type="ECO:0000313" key="2">
    <source>
        <dbReference type="EMBL" id="KAF7360593.1"/>
    </source>
</evidence>
<keyword evidence="3" id="KW-1185">Reference proteome</keyword>
<dbReference type="EMBL" id="JACAZI010000005">
    <property type="protein sequence ID" value="KAF7360593.1"/>
    <property type="molecule type" value="Genomic_DNA"/>
</dbReference>
<dbReference type="Proteomes" id="UP000620124">
    <property type="component" value="Unassembled WGS sequence"/>
</dbReference>
<keyword evidence="1" id="KW-0472">Membrane</keyword>
<accession>A0A8H6YIU7</accession>